<dbReference type="GO" id="GO:0005634">
    <property type="term" value="C:nucleus"/>
    <property type="evidence" value="ECO:0007669"/>
    <property type="project" value="TreeGrafter"/>
</dbReference>
<keyword evidence="2" id="KW-0813">Transport</keyword>
<dbReference type="PANTHER" id="PTHR15837:SF0">
    <property type="entry name" value="RAN GUANINE NUCLEOTIDE RELEASE FACTOR"/>
    <property type="match status" value="1"/>
</dbReference>
<dbReference type="InterPro" id="IPR016123">
    <property type="entry name" value="Mog1/PsbP_a/b/a-sand"/>
</dbReference>
<dbReference type="GO" id="GO:0031267">
    <property type="term" value="F:small GTPase binding"/>
    <property type="evidence" value="ECO:0007669"/>
    <property type="project" value="TreeGrafter"/>
</dbReference>
<comment type="caution">
    <text evidence="4">The sequence shown here is derived from an EMBL/GenBank/DDBJ whole genome shotgun (WGS) entry which is preliminary data.</text>
</comment>
<gene>
    <name evidence="4" type="ORF">MKW94_007173</name>
</gene>
<dbReference type="SUPFAM" id="SSF55724">
    <property type="entry name" value="Mog1p/PsbP-like"/>
    <property type="match status" value="1"/>
</dbReference>
<dbReference type="InterPro" id="IPR007681">
    <property type="entry name" value="Mog1"/>
</dbReference>
<dbReference type="Pfam" id="PF04603">
    <property type="entry name" value="Mog1"/>
    <property type="match status" value="1"/>
</dbReference>
<dbReference type="GO" id="GO:0005085">
    <property type="term" value="F:guanyl-nucleotide exchange factor activity"/>
    <property type="evidence" value="ECO:0007669"/>
    <property type="project" value="TreeGrafter"/>
</dbReference>
<dbReference type="Gene3D" id="3.40.1000.10">
    <property type="entry name" value="Mog1/PsbP, alpha/beta/alpha sandwich"/>
    <property type="match status" value="1"/>
</dbReference>
<organism evidence="4 5">
    <name type="scientific">Papaver nudicaule</name>
    <name type="common">Iceland poppy</name>
    <dbReference type="NCBI Taxonomy" id="74823"/>
    <lineage>
        <taxon>Eukaryota</taxon>
        <taxon>Viridiplantae</taxon>
        <taxon>Streptophyta</taxon>
        <taxon>Embryophyta</taxon>
        <taxon>Tracheophyta</taxon>
        <taxon>Spermatophyta</taxon>
        <taxon>Magnoliopsida</taxon>
        <taxon>Ranunculales</taxon>
        <taxon>Papaveraceae</taxon>
        <taxon>Papaveroideae</taxon>
        <taxon>Papaver</taxon>
    </lineage>
</organism>
<evidence type="ECO:0000256" key="3">
    <source>
        <dbReference type="ARBA" id="ARBA00022927"/>
    </source>
</evidence>
<evidence type="ECO:0000313" key="4">
    <source>
        <dbReference type="EMBL" id="MCL7029386.1"/>
    </source>
</evidence>
<name>A0AA41S3R2_PAPNU</name>
<evidence type="ECO:0000313" key="5">
    <source>
        <dbReference type="Proteomes" id="UP001177140"/>
    </source>
</evidence>
<evidence type="ECO:0000256" key="2">
    <source>
        <dbReference type="ARBA" id="ARBA00022448"/>
    </source>
</evidence>
<dbReference type="AlphaFoldDB" id="A0AA41S3R2"/>
<dbReference type="GO" id="GO:0006606">
    <property type="term" value="P:protein import into nucleus"/>
    <property type="evidence" value="ECO:0007669"/>
    <property type="project" value="TreeGrafter"/>
</dbReference>
<keyword evidence="3" id="KW-0653">Protein transport</keyword>
<evidence type="ECO:0000256" key="1">
    <source>
        <dbReference type="ARBA" id="ARBA00010307"/>
    </source>
</evidence>
<dbReference type="PANTHER" id="PTHR15837">
    <property type="entry name" value="RAN GUANINE NUCLEOTIDE RELEASE FACTOR"/>
    <property type="match status" value="1"/>
</dbReference>
<evidence type="ECO:0008006" key="6">
    <source>
        <dbReference type="Google" id="ProtNLM"/>
    </source>
</evidence>
<accession>A0AA41S3R2</accession>
<dbReference type="Proteomes" id="UP001177140">
    <property type="component" value="Unassembled WGS sequence"/>
</dbReference>
<dbReference type="EMBL" id="JAJJMA010089737">
    <property type="protein sequence ID" value="MCL7029386.1"/>
    <property type="molecule type" value="Genomic_DNA"/>
</dbReference>
<keyword evidence="5" id="KW-1185">Reference proteome</keyword>
<proteinExistence type="inferred from homology"/>
<comment type="similarity">
    <text evidence="1">Belongs to the MOG1 family.</text>
</comment>
<sequence length="136" mass="14625">MWFLQDLATEQNAEGTRIIEQSGVFTADKIRYGNAAAEAIITTAVGEMRISKGRQGPEAQNHVKVYVANIRLKEVGTDVLITAYEPFVINPLSESANSVGAGLAVPAAQSGCTPMAEVFRAVVANFEVHDWNLFAA</sequence>
<protein>
    <recommendedName>
        <fullName evidence="6">Ran guanine nucleotide release factor</fullName>
    </recommendedName>
</protein>
<reference evidence="4" key="1">
    <citation type="submission" date="2022-03" db="EMBL/GenBank/DDBJ databases">
        <title>A functionally conserved STORR gene fusion in Papaver species that diverged 16.8 million years ago.</title>
        <authorList>
            <person name="Catania T."/>
        </authorList>
    </citation>
    <scope>NUCLEOTIDE SEQUENCE</scope>
    <source>
        <strain evidence="4">S-191538</strain>
    </source>
</reference>